<protein>
    <submittedName>
        <fullName evidence="1">Uncharacterized protein</fullName>
    </submittedName>
</protein>
<evidence type="ECO:0000313" key="2">
    <source>
        <dbReference type="Proteomes" id="UP000008139"/>
    </source>
</evidence>
<dbReference type="STRING" id="760142.Hipma_0685"/>
<dbReference type="InParanoid" id="F2LV71"/>
<sequence>MAKEKGNNNDQEKKQSKHPVEICEVVRGDLKLYSPLYRRVTTMPIETKALIENSIRLWDVKAKTYLTQLHSLVFDAFLTNIFVNKTIMTVETPISRLIGQPTLVGVVYYGDLRRLLPSKLSKSGQMALLETLSELRTKITLETVVIDKQSNKKIGQANSGLVDNFILVSIDPEQREEIIKDTFKNNPIKINRIKEIYEEKQKLYDERNWIKPKDSDLLVMQIPPVVPLLFAASKLRLNYSTTFIDKLSQIQDGPILSIVKFITSQKTPFSISAVKLFAKIENIPKDRKKWTIKQKNKYKRFTSKIKIHASRLQDQFNIVYDSEKMLFNYNTPAIGVGFSIPEVSSDPLKLTILVDKN</sequence>
<name>F2LV71_HIPMA</name>
<dbReference type="Proteomes" id="UP000008139">
    <property type="component" value="Chromosome"/>
</dbReference>
<gene>
    <name evidence="1" type="ordered locus">Hipma_0685</name>
</gene>
<keyword evidence="2" id="KW-1185">Reference proteome</keyword>
<reference evidence="1 2" key="1">
    <citation type="journal article" date="2011" name="Stand. Genomic Sci.">
        <title>Complete genome sequence of the thermophilic sulfur-reducer Hippea maritima type strain (MH(2)).</title>
        <authorList>
            <person name="Huntemann M."/>
            <person name="Lu M."/>
            <person name="Nolan M."/>
            <person name="Lapidus A."/>
            <person name="Lucas S."/>
            <person name="Hammon N."/>
            <person name="Deshpande S."/>
            <person name="Cheng J.F."/>
            <person name="Tapia R."/>
            <person name="Han C."/>
            <person name="Goodwin L."/>
            <person name="Pitluck S."/>
            <person name="Liolios K."/>
            <person name="Pagani I."/>
            <person name="Ivanova N."/>
            <person name="Ovchinikova G."/>
            <person name="Pati A."/>
            <person name="Chen A."/>
            <person name="Palaniappan K."/>
            <person name="Land M."/>
            <person name="Hauser L."/>
            <person name="Jeffries C.D."/>
            <person name="Detter J.C."/>
            <person name="Brambilla E.M."/>
            <person name="Rohde M."/>
            <person name="Spring S."/>
            <person name="Goker M."/>
            <person name="Woyke T."/>
            <person name="Bristow J."/>
            <person name="Eisen J.A."/>
            <person name="Markowitz V."/>
            <person name="Hugenholtz P."/>
            <person name="Kyrpides N.C."/>
            <person name="Klenk H.P."/>
            <person name="Mavromatis K."/>
        </authorList>
    </citation>
    <scope>NUCLEOTIDE SEQUENCE [LARGE SCALE GENOMIC DNA]</scope>
    <source>
        <strain evidence="2">ATCC 700847 / DSM 10411 / MH2</strain>
    </source>
</reference>
<reference evidence="2" key="2">
    <citation type="submission" date="2011-03" db="EMBL/GenBank/DDBJ databases">
        <title>The complete genome of Hippea maritima DSM 10411.</title>
        <authorList>
            <consortium name="US DOE Joint Genome Institute (JGI-PGF)"/>
            <person name="Lucas S."/>
            <person name="Copeland A."/>
            <person name="Lapidus A."/>
            <person name="Bruce D."/>
            <person name="Goodwin L."/>
            <person name="Pitluck S."/>
            <person name="Peters L."/>
            <person name="Kyrpides N."/>
            <person name="Mavromatis K."/>
            <person name="Pagani I."/>
            <person name="Ivanova N."/>
            <person name="Mikhailova N."/>
            <person name="Lu M."/>
            <person name="Detter J.C."/>
            <person name="Tapia R."/>
            <person name="Han C."/>
            <person name="Land M."/>
            <person name="Hauser L."/>
            <person name="Markowitz V."/>
            <person name="Cheng J.-F."/>
            <person name="Hugenholtz P."/>
            <person name="Woyke T."/>
            <person name="Wu D."/>
            <person name="Spring S."/>
            <person name="Schroeder M."/>
            <person name="Brambilla E."/>
            <person name="Klenk H.-P."/>
            <person name="Eisen J.A."/>
        </authorList>
    </citation>
    <scope>NUCLEOTIDE SEQUENCE [LARGE SCALE GENOMIC DNA]</scope>
    <source>
        <strain evidence="2">ATCC 700847 / DSM 10411 / MH2</strain>
    </source>
</reference>
<dbReference type="HOGENOM" id="CLU_775620_0_0_7"/>
<dbReference type="RefSeq" id="WP_013681696.1">
    <property type="nucleotide sequence ID" value="NC_015318.1"/>
</dbReference>
<organism evidence="1 2">
    <name type="scientific">Hippea maritima (strain ATCC 700847 / DSM 10411 / MH2)</name>
    <dbReference type="NCBI Taxonomy" id="760142"/>
    <lineage>
        <taxon>Bacteria</taxon>
        <taxon>Pseudomonadati</taxon>
        <taxon>Campylobacterota</taxon>
        <taxon>Desulfurellia</taxon>
        <taxon>Desulfurellales</taxon>
        <taxon>Hippeaceae</taxon>
        <taxon>Hippea</taxon>
    </lineage>
</organism>
<evidence type="ECO:0000313" key="1">
    <source>
        <dbReference type="EMBL" id="AEA33655.1"/>
    </source>
</evidence>
<proteinExistence type="predicted"/>
<dbReference type="KEGG" id="hmr:Hipma_0685"/>
<dbReference type="EMBL" id="CP002606">
    <property type="protein sequence ID" value="AEA33655.1"/>
    <property type="molecule type" value="Genomic_DNA"/>
</dbReference>
<dbReference type="AlphaFoldDB" id="F2LV71"/>
<accession>F2LV71</accession>